<dbReference type="SUPFAM" id="SSF48452">
    <property type="entry name" value="TPR-like"/>
    <property type="match status" value="1"/>
</dbReference>
<feature type="non-terminal residue" evidence="1">
    <location>
        <position position="789"/>
    </location>
</feature>
<protein>
    <submittedName>
        <fullName evidence="1">Uncharacterized protein</fullName>
    </submittedName>
</protein>
<proteinExistence type="predicted"/>
<gene>
    <name evidence="1" type="ORF">BCR34DRAFT_571847</name>
</gene>
<dbReference type="Proteomes" id="UP000193144">
    <property type="component" value="Unassembled WGS sequence"/>
</dbReference>
<keyword evidence="2" id="KW-1185">Reference proteome</keyword>
<dbReference type="Gene3D" id="1.25.40.10">
    <property type="entry name" value="Tetratricopeptide repeat domain"/>
    <property type="match status" value="1"/>
</dbReference>
<sequence>MLRLMRNGVLHCAQITNDSRLGRSIDGFFTSLTSDITSFDMDSFKMFSTVVGLQPFQKRAPKDFEIFYLYMTWKSREGTPSDLRYQMGQIGAYIVTDLALNSNAVLMQRPYVRDFIKAIQEPISRTLKLLLQMQVVWSEKLTAPDTGSVLEEYWHIHPLFTLRLREYYANYADRGTQAPHGPDKSFRSSHAGFSQYYNKRAMDLDDANVQMYMESSEKMKFELDNIVNALFIWTTTEESSTTRSQILGRINQSFSLPTLPKLQYRAVIEALDHIIDHYHDTLTIPAGPSVHAMRRTLQLQNYLKAAEILQNMSLTNEDSCSMRHYNTIIEDALVANEAIVESNVWFKIQRAWTNMMKGQEASARHSYREARQIFEDNLAQEPPTDRSAIARAAYLKLRYMNLGGLLKCSAEDPDYPLSLLFREFERLRIAIQESTTAAEGLGAAHGWQVHNNYLKSQMDSWGGLLARLERSAREDETQVEKVELIGDMHSLVQKIRKSTPLRQSALKTMHSLIAEADVLKSPQALSTELLAGLTDAYGDQVDDAVLAKYLEELTTILIERGSNYEAALEVHARWIQLRRSSKGRVDNHILLVDEYVFAACFFGLEQFERAEAHCKKALELAEQTRTDKTWLICLRIAAALELKKGNYSAAVRIVCKEGQLAYAKDGSASYQKKGGIVRTLFIIVRFAMEWLEDEDIVPKGKQPIVIAAQDQLEHPVQPIEARRERKAPSQVFGELMGVATEILGPLKISAALARLHSSPTVFNDLDSGDEIAWAEIERELFADSTAPSV</sequence>
<dbReference type="EMBL" id="MCFA01000123">
    <property type="protein sequence ID" value="ORY05708.1"/>
    <property type="molecule type" value="Genomic_DNA"/>
</dbReference>
<organism evidence="1 2">
    <name type="scientific">Clohesyomyces aquaticus</name>
    <dbReference type="NCBI Taxonomy" id="1231657"/>
    <lineage>
        <taxon>Eukaryota</taxon>
        <taxon>Fungi</taxon>
        <taxon>Dikarya</taxon>
        <taxon>Ascomycota</taxon>
        <taxon>Pezizomycotina</taxon>
        <taxon>Dothideomycetes</taxon>
        <taxon>Pleosporomycetidae</taxon>
        <taxon>Pleosporales</taxon>
        <taxon>Lindgomycetaceae</taxon>
        <taxon>Clohesyomyces</taxon>
    </lineage>
</organism>
<accession>A0A1Y1Z608</accession>
<evidence type="ECO:0000313" key="2">
    <source>
        <dbReference type="Proteomes" id="UP000193144"/>
    </source>
</evidence>
<comment type="caution">
    <text evidence="1">The sequence shown here is derived from an EMBL/GenBank/DDBJ whole genome shotgun (WGS) entry which is preliminary data.</text>
</comment>
<dbReference type="InterPro" id="IPR011990">
    <property type="entry name" value="TPR-like_helical_dom_sf"/>
</dbReference>
<dbReference type="AlphaFoldDB" id="A0A1Y1Z608"/>
<evidence type="ECO:0000313" key="1">
    <source>
        <dbReference type="EMBL" id="ORY05708.1"/>
    </source>
</evidence>
<reference evidence="1 2" key="1">
    <citation type="submission" date="2016-07" db="EMBL/GenBank/DDBJ databases">
        <title>Pervasive Adenine N6-methylation of Active Genes in Fungi.</title>
        <authorList>
            <consortium name="DOE Joint Genome Institute"/>
            <person name="Mondo S.J."/>
            <person name="Dannebaum R.O."/>
            <person name="Kuo R.C."/>
            <person name="Labutti K."/>
            <person name="Haridas S."/>
            <person name="Kuo A."/>
            <person name="Salamov A."/>
            <person name="Ahrendt S.R."/>
            <person name="Lipzen A."/>
            <person name="Sullivan W."/>
            <person name="Andreopoulos W.B."/>
            <person name="Clum A."/>
            <person name="Lindquist E."/>
            <person name="Daum C."/>
            <person name="Ramamoorthy G.K."/>
            <person name="Gryganskyi A."/>
            <person name="Culley D."/>
            <person name="Magnuson J.K."/>
            <person name="James T.Y."/>
            <person name="O'Malley M.A."/>
            <person name="Stajich J.E."/>
            <person name="Spatafora J.W."/>
            <person name="Visel A."/>
            <person name="Grigoriev I.V."/>
        </authorList>
    </citation>
    <scope>NUCLEOTIDE SEQUENCE [LARGE SCALE GENOMIC DNA]</scope>
    <source>
        <strain evidence="1 2">CBS 115471</strain>
    </source>
</reference>
<name>A0A1Y1Z608_9PLEO</name>